<dbReference type="Proteomes" id="UP000799438">
    <property type="component" value="Unassembled WGS sequence"/>
</dbReference>
<keyword evidence="4" id="KW-1185">Reference proteome</keyword>
<reference evidence="3" key="1">
    <citation type="journal article" date="2020" name="Stud. Mycol.">
        <title>101 Dothideomycetes genomes: a test case for predicting lifestyles and emergence of pathogens.</title>
        <authorList>
            <person name="Haridas S."/>
            <person name="Albert R."/>
            <person name="Binder M."/>
            <person name="Bloem J."/>
            <person name="Labutti K."/>
            <person name="Salamov A."/>
            <person name="Andreopoulos B."/>
            <person name="Baker S."/>
            <person name="Barry K."/>
            <person name="Bills G."/>
            <person name="Bluhm B."/>
            <person name="Cannon C."/>
            <person name="Castanera R."/>
            <person name="Culley D."/>
            <person name="Daum C."/>
            <person name="Ezra D."/>
            <person name="Gonzalez J."/>
            <person name="Henrissat B."/>
            <person name="Kuo A."/>
            <person name="Liang C."/>
            <person name="Lipzen A."/>
            <person name="Lutzoni F."/>
            <person name="Magnuson J."/>
            <person name="Mondo S."/>
            <person name="Nolan M."/>
            <person name="Ohm R."/>
            <person name="Pangilinan J."/>
            <person name="Park H.-J."/>
            <person name="Ramirez L."/>
            <person name="Alfaro M."/>
            <person name="Sun H."/>
            <person name="Tritt A."/>
            <person name="Yoshinaga Y."/>
            <person name="Zwiers L.-H."/>
            <person name="Turgeon B."/>
            <person name="Goodwin S."/>
            <person name="Spatafora J."/>
            <person name="Crous P."/>
            <person name="Grigoriev I."/>
        </authorList>
    </citation>
    <scope>NUCLEOTIDE SEQUENCE</scope>
    <source>
        <strain evidence="3">CBS 121167</strain>
    </source>
</reference>
<feature type="domain" description="BAR" evidence="2">
    <location>
        <begin position="15"/>
        <end position="237"/>
    </location>
</feature>
<organism evidence="3 4">
    <name type="scientific">Aplosporella prunicola CBS 121167</name>
    <dbReference type="NCBI Taxonomy" id="1176127"/>
    <lineage>
        <taxon>Eukaryota</taxon>
        <taxon>Fungi</taxon>
        <taxon>Dikarya</taxon>
        <taxon>Ascomycota</taxon>
        <taxon>Pezizomycotina</taxon>
        <taxon>Dothideomycetes</taxon>
        <taxon>Dothideomycetes incertae sedis</taxon>
        <taxon>Botryosphaeriales</taxon>
        <taxon>Aplosporellaceae</taxon>
        <taxon>Aplosporella</taxon>
    </lineage>
</organism>
<dbReference type="SUPFAM" id="SSF103657">
    <property type="entry name" value="BAR/IMD domain-like"/>
    <property type="match status" value="1"/>
</dbReference>
<protein>
    <recommendedName>
        <fullName evidence="2">BAR domain-containing protein</fullName>
    </recommendedName>
</protein>
<sequence length="424" mass="47277">MLVNKKLDRFKQWAGERMGGEAKTTTSDNFKALEQEMNVRSDGTNKLHSSMNTYIKWLSKRTDGEDKEKFTPIGYLGSTMISHGDDFDPESIYGGCLTSMGRAQERIARTQETYLVDASGSWLEGVERNVAQMKEYNAARKKLEQRRLAYDASLAKMQKAKKEDFRVEEELRSQKIKYEEANDDVFRRMEDVKEAERDNVEDLTTFLEAELAYHDKCREILLQLKREWPANIGSPGDSRRPPSSRQRSNTAHSYSERFNPVEEEPEPEPKLTIPKLPTRGASPSRSYTGADSPKRPSINRAATSMAESPRGRVDESPVGAPRLSRVPTDSSAVYAARNTLRPVRSRSDMYGYGDGDEAEDDGAYGRGRSVSPAPSYGSLASRKASWSAAATDASPGGARKAPPPPPPSRAKKPPPPPPPMKRPI</sequence>
<dbReference type="OrthoDB" id="14167at2759"/>
<dbReference type="SMART" id="SM00721">
    <property type="entry name" value="BAR"/>
    <property type="match status" value="1"/>
</dbReference>
<dbReference type="PROSITE" id="PS51021">
    <property type="entry name" value="BAR"/>
    <property type="match status" value="1"/>
</dbReference>
<dbReference type="Gene3D" id="1.20.1270.60">
    <property type="entry name" value="Arfaptin homology (AH) domain/BAR domain"/>
    <property type="match status" value="1"/>
</dbReference>
<proteinExistence type="predicted"/>
<dbReference type="EMBL" id="ML995483">
    <property type="protein sequence ID" value="KAF2143030.1"/>
    <property type="molecule type" value="Genomic_DNA"/>
</dbReference>
<gene>
    <name evidence="3" type="ORF">K452DRAFT_358059</name>
</gene>
<dbReference type="InterPro" id="IPR027267">
    <property type="entry name" value="AH/BAR_dom_sf"/>
</dbReference>
<evidence type="ECO:0000313" key="4">
    <source>
        <dbReference type="Proteomes" id="UP000799438"/>
    </source>
</evidence>
<accession>A0A6A6BFT8</accession>
<dbReference type="Pfam" id="PF03114">
    <property type="entry name" value="BAR"/>
    <property type="match status" value="1"/>
</dbReference>
<feature type="region of interest" description="Disordered" evidence="1">
    <location>
        <begin position="229"/>
        <end position="424"/>
    </location>
</feature>
<dbReference type="AlphaFoldDB" id="A0A6A6BFT8"/>
<evidence type="ECO:0000259" key="2">
    <source>
        <dbReference type="PROSITE" id="PS51021"/>
    </source>
</evidence>
<dbReference type="GO" id="GO:0005737">
    <property type="term" value="C:cytoplasm"/>
    <property type="evidence" value="ECO:0007669"/>
    <property type="project" value="InterPro"/>
</dbReference>
<evidence type="ECO:0000256" key="1">
    <source>
        <dbReference type="SAM" id="MobiDB-lite"/>
    </source>
</evidence>
<feature type="compositionally biased region" description="Pro residues" evidence="1">
    <location>
        <begin position="401"/>
        <end position="424"/>
    </location>
</feature>
<dbReference type="RefSeq" id="XP_033398742.1">
    <property type="nucleotide sequence ID" value="XM_033546161.1"/>
</dbReference>
<dbReference type="GeneID" id="54303667"/>
<evidence type="ECO:0000313" key="3">
    <source>
        <dbReference type="EMBL" id="KAF2143030.1"/>
    </source>
</evidence>
<name>A0A6A6BFT8_9PEZI</name>
<dbReference type="InterPro" id="IPR004148">
    <property type="entry name" value="BAR_dom"/>
</dbReference>